<keyword evidence="1" id="KW-0812">Transmembrane</keyword>
<keyword evidence="1" id="KW-0472">Membrane</keyword>
<keyword evidence="3" id="KW-1185">Reference proteome</keyword>
<dbReference type="InterPro" id="IPR029044">
    <property type="entry name" value="Nucleotide-diphossugar_trans"/>
</dbReference>
<feature type="transmembrane region" description="Helical" evidence="1">
    <location>
        <begin position="297"/>
        <end position="317"/>
    </location>
</feature>
<gene>
    <name evidence="2" type="ORF">SAMN06295912_101287</name>
</gene>
<dbReference type="RefSeq" id="WP_089217802.1">
    <property type="nucleotide sequence ID" value="NZ_FZOS01000001.1"/>
</dbReference>
<sequence length="412" mass="43690">MALAALISAYKLAEEETEGLRATLPLAGRTLVEHQARLAAFAGAEQILILAERVPVALAAAAERLRRAGLRVDITRDIADAADRIHPEEKLLVFGDGCLAPPRLVERMAETRAPTLLTVPDEPELATFERMDATARWGGLMLIDGGLLRGTAAMLGDWDLESTLLRRAVQGGAERLDAMAGNGRQRGKAPLLADGVACLAGYDRDMLSGARPRGRDWPWRHIFPRIEKLVAPPLLRRGTDPVWFAVAAVTAAVIAGIFFAVDWRLAGQGALMFSGPIAAVAERLAGARLSPLRWARGFLIARTIAATAALLVLTYGVATEAGWGMALVTAILLGGMAALAGEQRILRALPGGSPPLWIASLDALIWAMTPFALIGHWAAGLAGLALYAVASFAAVQREVADRVMGRTAPPPA</sequence>
<evidence type="ECO:0000256" key="1">
    <source>
        <dbReference type="SAM" id="Phobius"/>
    </source>
</evidence>
<feature type="transmembrane region" description="Helical" evidence="1">
    <location>
        <begin position="242"/>
        <end position="261"/>
    </location>
</feature>
<feature type="transmembrane region" description="Helical" evidence="1">
    <location>
        <begin position="323"/>
        <end position="341"/>
    </location>
</feature>
<dbReference type="AlphaFoldDB" id="A0A239BMG5"/>
<dbReference type="EMBL" id="FZOS01000001">
    <property type="protein sequence ID" value="SNS09160.1"/>
    <property type="molecule type" value="Genomic_DNA"/>
</dbReference>
<feature type="transmembrane region" description="Helical" evidence="1">
    <location>
        <begin position="374"/>
        <end position="395"/>
    </location>
</feature>
<feature type="transmembrane region" description="Helical" evidence="1">
    <location>
        <begin position="348"/>
        <end position="368"/>
    </location>
</feature>
<organism evidence="2 3">
    <name type="scientific">Edaphosphingomonas laterariae</name>
    <dbReference type="NCBI Taxonomy" id="861865"/>
    <lineage>
        <taxon>Bacteria</taxon>
        <taxon>Pseudomonadati</taxon>
        <taxon>Pseudomonadota</taxon>
        <taxon>Alphaproteobacteria</taxon>
        <taxon>Sphingomonadales</taxon>
        <taxon>Rhizorhabdaceae</taxon>
        <taxon>Edaphosphingomonas</taxon>
    </lineage>
</organism>
<evidence type="ECO:0000313" key="2">
    <source>
        <dbReference type="EMBL" id="SNS09160.1"/>
    </source>
</evidence>
<reference evidence="3" key="1">
    <citation type="submission" date="2017-06" db="EMBL/GenBank/DDBJ databases">
        <authorList>
            <person name="Varghese N."/>
            <person name="Submissions S."/>
        </authorList>
    </citation>
    <scope>NUCLEOTIDE SEQUENCE [LARGE SCALE GENOMIC DNA]</scope>
    <source>
        <strain evidence="3">LNB2</strain>
    </source>
</reference>
<dbReference type="Proteomes" id="UP000198281">
    <property type="component" value="Unassembled WGS sequence"/>
</dbReference>
<proteinExistence type="predicted"/>
<dbReference type="OrthoDB" id="8477220at2"/>
<name>A0A239BMG5_9SPHN</name>
<keyword evidence="1" id="KW-1133">Transmembrane helix</keyword>
<accession>A0A239BMG5</accession>
<evidence type="ECO:0000313" key="3">
    <source>
        <dbReference type="Proteomes" id="UP000198281"/>
    </source>
</evidence>
<dbReference type="SUPFAM" id="SSF53448">
    <property type="entry name" value="Nucleotide-diphospho-sugar transferases"/>
    <property type="match status" value="1"/>
</dbReference>
<protein>
    <submittedName>
        <fullName evidence="2">Uncharacterized protein</fullName>
    </submittedName>
</protein>